<dbReference type="EMBL" id="BARS01050734">
    <property type="protein sequence ID" value="GAG51016.1"/>
    <property type="molecule type" value="Genomic_DNA"/>
</dbReference>
<dbReference type="InterPro" id="IPR017850">
    <property type="entry name" value="Alkaline_phosphatase_core_sf"/>
</dbReference>
<name>X0ZS24_9ZZZZ</name>
<dbReference type="InterPro" id="IPR002591">
    <property type="entry name" value="Phosphodiest/P_Trfase"/>
</dbReference>
<dbReference type="Gene3D" id="3.40.720.10">
    <property type="entry name" value="Alkaline Phosphatase, subunit A"/>
    <property type="match status" value="1"/>
</dbReference>
<protein>
    <recommendedName>
        <fullName evidence="2">Phosphodiesterase</fullName>
    </recommendedName>
</protein>
<organism evidence="1">
    <name type="scientific">marine sediment metagenome</name>
    <dbReference type="NCBI Taxonomy" id="412755"/>
    <lineage>
        <taxon>unclassified sequences</taxon>
        <taxon>metagenomes</taxon>
        <taxon>ecological metagenomes</taxon>
    </lineage>
</organism>
<dbReference type="PANTHER" id="PTHR10151">
    <property type="entry name" value="ECTONUCLEOTIDE PYROPHOSPHATASE/PHOSPHODIESTERASE"/>
    <property type="match status" value="1"/>
</dbReference>
<comment type="caution">
    <text evidence="1">The sequence shown here is derived from an EMBL/GenBank/DDBJ whole genome shotgun (WGS) entry which is preliminary data.</text>
</comment>
<sequence length="146" mass="16218">MNTGKKVIVIGLDGASPEIFFDKWGDELPNLKKIRERGIAGPLTSSVPPVTAPAWASFATGCNPGKHGIYDFLYRDEKNHKVRPVTSESIKVPTFYEILKENGMKSVLINLPLSYPPKTDNITITSLLTQGDEFIFPKQLKIEISE</sequence>
<reference evidence="1" key="1">
    <citation type="journal article" date="2014" name="Front. Microbiol.">
        <title>High frequency of phylogenetically diverse reductive dehalogenase-homologous genes in deep subseafloor sedimentary metagenomes.</title>
        <authorList>
            <person name="Kawai M."/>
            <person name="Futagami T."/>
            <person name="Toyoda A."/>
            <person name="Takaki Y."/>
            <person name="Nishi S."/>
            <person name="Hori S."/>
            <person name="Arai W."/>
            <person name="Tsubouchi T."/>
            <person name="Morono Y."/>
            <person name="Uchiyama I."/>
            <person name="Ito T."/>
            <person name="Fujiyama A."/>
            <person name="Inagaki F."/>
            <person name="Takami H."/>
        </authorList>
    </citation>
    <scope>NUCLEOTIDE SEQUENCE</scope>
    <source>
        <strain evidence="1">Expedition CK06-06</strain>
    </source>
</reference>
<dbReference type="AlphaFoldDB" id="X0ZS24"/>
<dbReference type="PANTHER" id="PTHR10151:SF120">
    <property type="entry name" value="BIS(5'-ADENOSYL)-TRIPHOSPHATASE"/>
    <property type="match status" value="1"/>
</dbReference>
<gene>
    <name evidence="1" type="ORF">S01H1_75684</name>
</gene>
<dbReference type="SUPFAM" id="SSF53649">
    <property type="entry name" value="Alkaline phosphatase-like"/>
    <property type="match status" value="1"/>
</dbReference>
<evidence type="ECO:0000313" key="1">
    <source>
        <dbReference type="EMBL" id="GAG51016.1"/>
    </source>
</evidence>
<feature type="non-terminal residue" evidence="1">
    <location>
        <position position="146"/>
    </location>
</feature>
<accession>X0ZS24</accession>
<proteinExistence type="predicted"/>
<dbReference type="Pfam" id="PF01663">
    <property type="entry name" value="Phosphodiest"/>
    <property type="match status" value="1"/>
</dbReference>
<dbReference type="GO" id="GO:0016787">
    <property type="term" value="F:hydrolase activity"/>
    <property type="evidence" value="ECO:0007669"/>
    <property type="project" value="UniProtKB-ARBA"/>
</dbReference>
<evidence type="ECO:0008006" key="2">
    <source>
        <dbReference type="Google" id="ProtNLM"/>
    </source>
</evidence>